<dbReference type="OrthoDB" id="2182676at2"/>
<organism evidence="2 3">
    <name type="scientific">Niallia circulans</name>
    <name type="common">Bacillus circulans</name>
    <dbReference type="NCBI Taxonomy" id="1397"/>
    <lineage>
        <taxon>Bacteria</taxon>
        <taxon>Bacillati</taxon>
        <taxon>Bacillota</taxon>
        <taxon>Bacilli</taxon>
        <taxon>Bacillales</taxon>
        <taxon>Bacillaceae</taxon>
        <taxon>Niallia</taxon>
    </lineage>
</organism>
<comment type="caution">
    <text evidence="2">The sequence shown here is derived from an EMBL/GenBank/DDBJ whole genome shotgun (WGS) entry which is preliminary data.</text>
</comment>
<dbReference type="GeneID" id="56351402"/>
<protein>
    <recommendedName>
        <fullName evidence="4">DUF624 domain-containing protein</fullName>
    </recommendedName>
</protein>
<dbReference type="Pfam" id="PF04854">
    <property type="entry name" value="DUF624"/>
    <property type="match status" value="1"/>
</dbReference>
<name>A0A0J1ICE4_NIACI</name>
<gene>
    <name evidence="2" type="ORF">ABW02_18995</name>
</gene>
<feature type="transmembrane region" description="Helical" evidence="1">
    <location>
        <begin position="109"/>
        <end position="130"/>
    </location>
</feature>
<feature type="transmembrane region" description="Helical" evidence="1">
    <location>
        <begin position="155"/>
        <end position="182"/>
    </location>
</feature>
<keyword evidence="1" id="KW-1133">Transmembrane helix</keyword>
<evidence type="ECO:0000313" key="2">
    <source>
        <dbReference type="EMBL" id="KLV23616.1"/>
    </source>
</evidence>
<keyword evidence="1" id="KW-0812">Transmembrane</keyword>
<sequence length="201" mass="23086">MNRLMNGIYMRRLTKVANLLYLSLLWTVFSLPIITIGASTAALYYAAHYAIREEEGYIFQQFWKAMKSSFNQATITWIFFVAVISVFYYNSLFLGAQANGSVVSIIGQTIFLLLIPLACCCFIYAISYIARFQSPLKIVWKNAAILAISHLPKSLFLLTLLVLFIFSIWLLPILVVIIPAFFSYMISRYMENIFSSYLKEK</sequence>
<dbReference type="RefSeq" id="WP_047943824.1">
    <property type="nucleotide sequence ID" value="NZ_CP053989.1"/>
</dbReference>
<evidence type="ECO:0008006" key="4">
    <source>
        <dbReference type="Google" id="ProtNLM"/>
    </source>
</evidence>
<feature type="transmembrane region" description="Helical" evidence="1">
    <location>
        <begin position="20"/>
        <end position="47"/>
    </location>
</feature>
<dbReference type="EMBL" id="LDPH01000024">
    <property type="protein sequence ID" value="KLV23616.1"/>
    <property type="molecule type" value="Genomic_DNA"/>
</dbReference>
<accession>A0A0J1ICE4</accession>
<keyword evidence="1" id="KW-0472">Membrane</keyword>
<dbReference type="Proteomes" id="UP000036045">
    <property type="component" value="Unassembled WGS sequence"/>
</dbReference>
<evidence type="ECO:0000256" key="1">
    <source>
        <dbReference type="SAM" id="Phobius"/>
    </source>
</evidence>
<keyword evidence="3" id="KW-1185">Reference proteome</keyword>
<reference evidence="2 3" key="1">
    <citation type="submission" date="2015-05" db="EMBL/GenBank/DDBJ databases">
        <title>Whole genome sequence and identification of bacterial endophytes from Costus igneus.</title>
        <authorList>
            <person name="Lee Y.P."/>
            <person name="Gan H.M."/>
            <person name="Eng W."/>
            <person name="Wheatley M.S."/>
            <person name="Caraballo A."/>
            <person name="Polter S."/>
            <person name="Savka M.A."/>
            <person name="Hudson A.O."/>
        </authorList>
    </citation>
    <scope>NUCLEOTIDE SEQUENCE [LARGE SCALE GENOMIC DNA]</scope>
    <source>
        <strain evidence="2 3">RIT379</strain>
    </source>
</reference>
<dbReference type="InterPro" id="IPR006938">
    <property type="entry name" value="DUF624"/>
</dbReference>
<dbReference type="AlphaFoldDB" id="A0A0J1ICE4"/>
<feature type="transmembrane region" description="Helical" evidence="1">
    <location>
        <begin position="68"/>
        <end position="89"/>
    </location>
</feature>
<dbReference type="PATRIC" id="fig|1397.4.peg.2518"/>
<proteinExistence type="predicted"/>
<evidence type="ECO:0000313" key="3">
    <source>
        <dbReference type="Proteomes" id="UP000036045"/>
    </source>
</evidence>